<keyword evidence="8" id="KW-0479">Metal-binding</keyword>
<dbReference type="GO" id="GO:0005524">
    <property type="term" value="F:ATP binding"/>
    <property type="evidence" value="ECO:0007669"/>
    <property type="project" value="UniProtKB-UniRule"/>
</dbReference>
<reference evidence="20 21" key="1">
    <citation type="submission" date="2020-08" db="EMBL/GenBank/DDBJ databases">
        <title>Genomic Encyclopedia of Type Strains, Phase IV (KMG-IV): sequencing the most valuable type-strain genomes for metagenomic binning, comparative biology and taxonomic classification.</title>
        <authorList>
            <person name="Goeker M."/>
        </authorList>
    </citation>
    <scope>NUCLEOTIDE SEQUENCE [LARGE SCALE GENOMIC DNA]</scope>
    <source>
        <strain evidence="20 21">DSM 22548</strain>
    </source>
</reference>
<comment type="similarity">
    <text evidence="4">Belongs to the CarB family.</text>
</comment>
<dbReference type="InterPro" id="IPR016185">
    <property type="entry name" value="PreATP-grasp_dom_sf"/>
</dbReference>
<evidence type="ECO:0000256" key="13">
    <source>
        <dbReference type="ARBA" id="ARBA00022975"/>
    </source>
</evidence>
<dbReference type="Pfam" id="PF02787">
    <property type="entry name" value="CPSase_L_D3"/>
    <property type="match status" value="1"/>
</dbReference>
<dbReference type="GO" id="GO:0046872">
    <property type="term" value="F:metal ion binding"/>
    <property type="evidence" value="ECO:0007669"/>
    <property type="project" value="UniProtKB-KW"/>
</dbReference>
<evidence type="ECO:0000256" key="8">
    <source>
        <dbReference type="ARBA" id="ARBA00022723"/>
    </source>
</evidence>
<keyword evidence="5" id="KW-0055">Arginine biosynthesis</keyword>
<dbReference type="InterPro" id="IPR005483">
    <property type="entry name" value="CPSase_dom"/>
</dbReference>
<keyword evidence="7" id="KW-0028">Amino-acid biosynthesis</keyword>
<dbReference type="SUPFAM" id="SSF52440">
    <property type="entry name" value="PreATP-grasp domain"/>
    <property type="match status" value="2"/>
</dbReference>
<dbReference type="EC" id="6.3.5.5" evidence="20"/>
<organism evidence="20 21">
    <name type="scientific">Alloprevotella rava</name>
    <dbReference type="NCBI Taxonomy" id="671218"/>
    <lineage>
        <taxon>Bacteria</taxon>
        <taxon>Pseudomonadati</taxon>
        <taxon>Bacteroidota</taxon>
        <taxon>Bacteroidia</taxon>
        <taxon>Bacteroidales</taxon>
        <taxon>Prevotellaceae</taxon>
        <taxon>Alloprevotella</taxon>
    </lineage>
</organism>
<dbReference type="PROSITE" id="PS50975">
    <property type="entry name" value="ATP_GRASP"/>
    <property type="match status" value="2"/>
</dbReference>
<dbReference type="InterPro" id="IPR036897">
    <property type="entry name" value="CarbamoylP_synth_lsu_oligo_sf"/>
</dbReference>
<dbReference type="InterPro" id="IPR006275">
    <property type="entry name" value="CPSase_lsu"/>
</dbReference>
<evidence type="ECO:0000313" key="20">
    <source>
        <dbReference type="EMBL" id="MBB3703216.1"/>
    </source>
</evidence>
<keyword evidence="6 20" id="KW-0436">Ligase</keyword>
<name>A0A7W5UIM4_9BACT</name>
<dbReference type="PANTHER" id="PTHR11405:SF53">
    <property type="entry name" value="CARBAMOYL-PHOSPHATE SYNTHASE [AMMONIA], MITOCHONDRIAL"/>
    <property type="match status" value="1"/>
</dbReference>
<evidence type="ECO:0000256" key="11">
    <source>
        <dbReference type="ARBA" id="ARBA00022840"/>
    </source>
</evidence>
<dbReference type="PANTHER" id="PTHR11405">
    <property type="entry name" value="CARBAMOYLTRANSFERASE FAMILY MEMBER"/>
    <property type="match status" value="1"/>
</dbReference>
<evidence type="ECO:0000259" key="19">
    <source>
        <dbReference type="PROSITE" id="PS51855"/>
    </source>
</evidence>
<evidence type="ECO:0000256" key="7">
    <source>
        <dbReference type="ARBA" id="ARBA00022605"/>
    </source>
</evidence>
<dbReference type="PROSITE" id="PS00866">
    <property type="entry name" value="CPSASE_1"/>
    <property type="match status" value="2"/>
</dbReference>
<dbReference type="FunFam" id="3.30.470.20:FF:000004">
    <property type="entry name" value="Carbamoyl-phosphate synthase (glutamine-hydrolyzing)"/>
    <property type="match status" value="1"/>
</dbReference>
<dbReference type="InterPro" id="IPR005479">
    <property type="entry name" value="CPAse_ATP-bd"/>
</dbReference>
<dbReference type="GO" id="GO:0005737">
    <property type="term" value="C:cytoplasm"/>
    <property type="evidence" value="ECO:0007669"/>
    <property type="project" value="TreeGrafter"/>
</dbReference>
<keyword evidence="10 17" id="KW-0547">Nucleotide-binding</keyword>
<dbReference type="Gene3D" id="3.30.470.20">
    <property type="entry name" value="ATP-grasp fold, B domain"/>
    <property type="match status" value="2"/>
</dbReference>
<keyword evidence="14" id="KW-0464">Manganese</keyword>
<dbReference type="GO" id="GO:0006541">
    <property type="term" value="P:glutamine metabolic process"/>
    <property type="evidence" value="ECO:0007669"/>
    <property type="project" value="TreeGrafter"/>
</dbReference>
<dbReference type="GO" id="GO:0004087">
    <property type="term" value="F:carbamoyl-phosphate synthase (ammonia) activity"/>
    <property type="evidence" value="ECO:0007669"/>
    <property type="project" value="UniProtKB-EC"/>
</dbReference>
<evidence type="ECO:0000256" key="10">
    <source>
        <dbReference type="ARBA" id="ARBA00022741"/>
    </source>
</evidence>
<dbReference type="GO" id="GO:0004088">
    <property type="term" value="F:carbamoyl-phosphate synthase (glutamine-hydrolyzing) activity"/>
    <property type="evidence" value="ECO:0007669"/>
    <property type="project" value="UniProtKB-EC"/>
</dbReference>
<dbReference type="InterPro" id="IPR058047">
    <property type="entry name" value="CPSase_preATP-grasp"/>
</dbReference>
<dbReference type="SUPFAM" id="SSF56059">
    <property type="entry name" value="Glutathione synthetase ATP-binding domain-like"/>
    <property type="match status" value="2"/>
</dbReference>
<dbReference type="Gene3D" id="3.40.50.20">
    <property type="match status" value="2"/>
</dbReference>
<dbReference type="Pfam" id="PF25596">
    <property type="entry name" value="CPSase_L_D1"/>
    <property type="match status" value="2"/>
</dbReference>
<proteinExistence type="inferred from homology"/>
<accession>A0A7W5UIM4</accession>
<evidence type="ECO:0000256" key="17">
    <source>
        <dbReference type="PROSITE-ProRule" id="PRU00409"/>
    </source>
</evidence>
<dbReference type="InterPro" id="IPR013815">
    <property type="entry name" value="ATP_grasp_subdomain_1"/>
</dbReference>
<evidence type="ECO:0000256" key="6">
    <source>
        <dbReference type="ARBA" id="ARBA00022598"/>
    </source>
</evidence>
<dbReference type="NCBIfam" id="TIGR01369">
    <property type="entry name" value="CPSaseII_lrg"/>
    <property type="match status" value="1"/>
</dbReference>
<dbReference type="FunFam" id="3.30.1490.20:FF:000001">
    <property type="entry name" value="Carbamoyl-phosphate synthase large chain"/>
    <property type="match status" value="1"/>
</dbReference>
<dbReference type="NCBIfam" id="NF003671">
    <property type="entry name" value="PRK05294.1"/>
    <property type="match status" value="1"/>
</dbReference>
<keyword evidence="13" id="KW-0665">Pyrimidine biosynthesis</keyword>
<dbReference type="EMBL" id="JACICA010000009">
    <property type="protein sequence ID" value="MBB3703216.1"/>
    <property type="molecule type" value="Genomic_DNA"/>
</dbReference>
<comment type="cofactor">
    <cofactor evidence="2">
        <name>Zn(2+)</name>
        <dbReference type="ChEBI" id="CHEBI:29105"/>
    </cofactor>
</comment>
<dbReference type="InterPro" id="IPR036914">
    <property type="entry name" value="MGS-like_dom_sf"/>
</dbReference>
<keyword evidence="12" id="KW-0460">Magnesium</keyword>
<comment type="caution">
    <text evidence="20">The sequence shown here is derived from an EMBL/GenBank/DDBJ whole genome shotgun (WGS) entry which is preliminary data.</text>
</comment>
<dbReference type="GO" id="GO:0006221">
    <property type="term" value="P:pyrimidine nucleotide biosynthetic process"/>
    <property type="evidence" value="ECO:0007669"/>
    <property type="project" value="UniProtKB-KW"/>
</dbReference>
<dbReference type="SUPFAM" id="SSF48108">
    <property type="entry name" value="Carbamoyl phosphate synthetase, large subunit connection domain"/>
    <property type="match status" value="1"/>
</dbReference>
<dbReference type="GO" id="GO:0006526">
    <property type="term" value="P:L-arginine biosynthetic process"/>
    <property type="evidence" value="ECO:0007669"/>
    <property type="project" value="UniProtKB-KW"/>
</dbReference>
<comment type="catalytic activity">
    <reaction evidence="16">
        <text>hydrogencarbonate + L-glutamine + 2 ATP + H2O = carbamoyl phosphate + L-glutamate + 2 ADP + phosphate + 2 H(+)</text>
        <dbReference type="Rhea" id="RHEA:18633"/>
        <dbReference type="ChEBI" id="CHEBI:15377"/>
        <dbReference type="ChEBI" id="CHEBI:15378"/>
        <dbReference type="ChEBI" id="CHEBI:17544"/>
        <dbReference type="ChEBI" id="CHEBI:29985"/>
        <dbReference type="ChEBI" id="CHEBI:30616"/>
        <dbReference type="ChEBI" id="CHEBI:43474"/>
        <dbReference type="ChEBI" id="CHEBI:58228"/>
        <dbReference type="ChEBI" id="CHEBI:58359"/>
        <dbReference type="ChEBI" id="CHEBI:456216"/>
        <dbReference type="EC" id="6.3.5.5"/>
    </reaction>
</comment>
<dbReference type="FunFam" id="1.10.1030.10:FF:000002">
    <property type="entry name" value="Carbamoyl-phosphate synthase large chain"/>
    <property type="match status" value="1"/>
</dbReference>
<dbReference type="Gene3D" id="3.40.50.1380">
    <property type="entry name" value="Methylglyoxal synthase-like domain"/>
    <property type="match status" value="1"/>
</dbReference>
<evidence type="ECO:0000256" key="14">
    <source>
        <dbReference type="ARBA" id="ARBA00023211"/>
    </source>
</evidence>
<comment type="cofactor">
    <cofactor evidence="1">
        <name>Mn(2+)</name>
        <dbReference type="ChEBI" id="CHEBI:29035"/>
    </cofactor>
</comment>
<feature type="domain" description="ATP-grasp" evidence="18">
    <location>
        <begin position="131"/>
        <end position="323"/>
    </location>
</feature>
<dbReference type="AlphaFoldDB" id="A0A7W5UIM4"/>
<keyword evidence="9" id="KW-0677">Repeat</keyword>
<dbReference type="Gene3D" id="1.10.1030.10">
    <property type="entry name" value="Carbamoyl-phosphate synthetase, large subunit oligomerisation domain"/>
    <property type="match status" value="1"/>
</dbReference>
<dbReference type="RefSeq" id="WP_009346512.1">
    <property type="nucleotide sequence ID" value="NZ_JACICA010000009.1"/>
</dbReference>
<dbReference type="FunFam" id="3.40.50.20:FF:000001">
    <property type="entry name" value="Carbamoyl-phosphate synthase large chain"/>
    <property type="match status" value="1"/>
</dbReference>
<dbReference type="SMART" id="SM00851">
    <property type="entry name" value="MGS"/>
    <property type="match status" value="1"/>
</dbReference>
<sequence>MKDNIQKVLLLGSGALKIGEAGEFDYSGSQALKALKEEGIETILINPNIATVQTSEGVADKIYFLPVTPFFVEKVIQKEKPQGIMLAFGGQTALNCGVELYRSGILEKYNLEVLGTPVQAIMDTEDRELFVEKLDEINVHTIKSYACENIETARKAAKKLGYPVIIRAAYALGGLGSGFCDNEEELNKIAEKAFSFSPQVLVEKSLKGWKEIEYEVVRDNYDNCITVCNMENFDPLGIHTGESVVIAPSQTLTNAEYHKLRALSIKIVRHIGIVGECNVQYAFDPYSEDYRVIEVNARLSRSSALASKATGYPLAFVAAKLGLGYGLFELKNSVTKTTSAFFEPALDYVVCKIPRWDLGKFHGVDRELGSSMKSVGEVMAIGRTFEEAIQKGIRMVGLGLHGFVGNKELKIADIEGSLSAPTDKRILVIEKAFFDGMSVDRIHELTKIDKWFLYKLEHIFKINKDLKACRTINNLDNELLKTAKIYGFTDFQIARALGMEADVDMEKAVLVVRERRKQAGIVPYVKQIDTLAAEYPAQTNYLYLSYSAVAHDVQFENDHRSVVVLGSGAYRIGSSVEFDWCGVQALNTIRRNGYRSVMINYNPETVSTDYDMCDRLYFDELTFERVMDILDLENPYGVVVSTGGQIPQNLAMRMDQQNIPILGTQAKYIDNAEDREKFSAMLGRIGVDQPEWSALTTLEDIRKFIDKVGFPVLVRPSYVLSGAAMNVCSNDEELERFLKLAANVSKKHPVVVSKFLLHAKEVEMDAVAKDGEIFAYAISEHVEFAGVHSGDATIQFPPQKLYVETVRRIKRISRQIAHELHISGPFNIQFLAKENDIKVIECNLRASRSFPFVSKVLKINLIELATRVMLGLPVEKLNKNLFDLDYVGVKASQFSFNRLQNADPVLGVDMVSTGEVGCIGEDSRTALLKSMLSVGLRIPKNSVLLSTGNGLQKADMLTASQLLAQRGYTIYATKGTNQYLTENGIKNTRVYWPTEEGTPQVIDLLREKKIDMVVNIPHDLSSREITNGYRVRRTAIDLNIPLLTNARLASSFIHAFATVDIDDLDIKSWDEY</sequence>
<evidence type="ECO:0000259" key="18">
    <source>
        <dbReference type="PROSITE" id="PS50975"/>
    </source>
</evidence>
<dbReference type="PROSITE" id="PS00867">
    <property type="entry name" value="CPSASE_2"/>
    <property type="match status" value="2"/>
</dbReference>
<evidence type="ECO:0000256" key="4">
    <source>
        <dbReference type="ARBA" id="ARBA00009799"/>
    </source>
</evidence>
<feature type="domain" description="MGS-like" evidence="19">
    <location>
        <begin position="936"/>
        <end position="1072"/>
    </location>
</feature>
<dbReference type="CDD" id="cd01423">
    <property type="entry name" value="MGS_CPS_I_III"/>
    <property type="match status" value="1"/>
</dbReference>
<evidence type="ECO:0000256" key="5">
    <source>
        <dbReference type="ARBA" id="ARBA00022571"/>
    </source>
</evidence>
<dbReference type="Gene3D" id="3.30.1490.20">
    <property type="entry name" value="ATP-grasp fold, A domain"/>
    <property type="match status" value="1"/>
</dbReference>
<evidence type="ECO:0000313" key="21">
    <source>
        <dbReference type="Proteomes" id="UP000541425"/>
    </source>
</evidence>
<comment type="pathway">
    <text evidence="3">Amino-acid biosynthesis; L-arginine biosynthesis.</text>
</comment>
<evidence type="ECO:0000256" key="15">
    <source>
        <dbReference type="ARBA" id="ARBA00047359"/>
    </source>
</evidence>
<keyword evidence="11 17" id="KW-0067">ATP-binding</keyword>
<evidence type="ECO:0000256" key="9">
    <source>
        <dbReference type="ARBA" id="ARBA00022737"/>
    </source>
</evidence>
<evidence type="ECO:0000256" key="3">
    <source>
        <dbReference type="ARBA" id="ARBA00004730"/>
    </source>
</evidence>
<dbReference type="SMART" id="SM01096">
    <property type="entry name" value="CPSase_L_D3"/>
    <property type="match status" value="1"/>
</dbReference>
<evidence type="ECO:0000256" key="16">
    <source>
        <dbReference type="ARBA" id="ARBA00048816"/>
    </source>
</evidence>
<dbReference type="FunFam" id="3.40.50.20:FF:000002">
    <property type="entry name" value="Carbamoyl-phosphate synthase large chain"/>
    <property type="match status" value="1"/>
</dbReference>
<dbReference type="Proteomes" id="UP000541425">
    <property type="component" value="Unassembled WGS sequence"/>
</dbReference>
<dbReference type="InterPro" id="IPR005480">
    <property type="entry name" value="CPSase_lsu_oligo"/>
</dbReference>
<feature type="domain" description="ATP-grasp" evidence="18">
    <location>
        <begin position="679"/>
        <end position="870"/>
    </location>
</feature>
<dbReference type="PROSITE" id="PS51855">
    <property type="entry name" value="MGS"/>
    <property type="match status" value="1"/>
</dbReference>
<dbReference type="Pfam" id="PF02786">
    <property type="entry name" value="CPSase_L_D2"/>
    <property type="match status" value="2"/>
</dbReference>
<comment type="catalytic activity">
    <reaction evidence="15">
        <text>hydrogencarbonate + NH4(+) + 2 ATP = carbamoyl phosphate + 2 ADP + phosphate + 2 H(+)</text>
        <dbReference type="Rhea" id="RHEA:18029"/>
        <dbReference type="ChEBI" id="CHEBI:15378"/>
        <dbReference type="ChEBI" id="CHEBI:17544"/>
        <dbReference type="ChEBI" id="CHEBI:28938"/>
        <dbReference type="ChEBI" id="CHEBI:30616"/>
        <dbReference type="ChEBI" id="CHEBI:43474"/>
        <dbReference type="ChEBI" id="CHEBI:58228"/>
        <dbReference type="ChEBI" id="CHEBI:456216"/>
        <dbReference type="EC" id="6.3.4.16"/>
    </reaction>
</comment>
<dbReference type="Pfam" id="PF02142">
    <property type="entry name" value="MGS"/>
    <property type="match status" value="1"/>
</dbReference>
<dbReference type="SUPFAM" id="SSF52335">
    <property type="entry name" value="Methylglyoxal synthase-like"/>
    <property type="match status" value="1"/>
</dbReference>
<dbReference type="InterPro" id="IPR011761">
    <property type="entry name" value="ATP-grasp"/>
</dbReference>
<evidence type="ECO:0000256" key="12">
    <source>
        <dbReference type="ARBA" id="ARBA00022842"/>
    </source>
</evidence>
<dbReference type="NCBIfam" id="NF009455">
    <property type="entry name" value="PRK12815.1"/>
    <property type="match status" value="1"/>
</dbReference>
<dbReference type="FunFam" id="3.30.470.20:FF:000001">
    <property type="entry name" value="Carbamoyl-phosphate synthase large chain"/>
    <property type="match status" value="1"/>
</dbReference>
<protein>
    <submittedName>
        <fullName evidence="20">Carbamoyl-phosphate synthase large subunit</fullName>
        <ecNumber evidence="20">6.3.5.5</ecNumber>
    </submittedName>
</protein>
<dbReference type="PRINTS" id="PR00098">
    <property type="entry name" value="CPSASE"/>
</dbReference>
<gene>
    <name evidence="20" type="ORF">FHS60_001696</name>
</gene>
<dbReference type="InterPro" id="IPR011607">
    <property type="entry name" value="MGS-like_dom"/>
</dbReference>
<evidence type="ECO:0000256" key="2">
    <source>
        <dbReference type="ARBA" id="ARBA00001947"/>
    </source>
</evidence>
<evidence type="ECO:0000256" key="1">
    <source>
        <dbReference type="ARBA" id="ARBA00001936"/>
    </source>
</evidence>